<protein>
    <submittedName>
        <fullName evidence="1">Cof-like hydrolase</fullName>
    </submittedName>
</protein>
<reference evidence="1 2" key="1">
    <citation type="submission" date="2016-01" db="EMBL/GenBank/DDBJ databases">
        <authorList>
            <person name="Oliw E.H."/>
        </authorList>
    </citation>
    <scope>NUCLEOTIDE SEQUENCE [LARGE SCALE GENOMIC DNA]</scope>
    <source>
        <strain evidence="1 2">CMW7756B</strain>
    </source>
</reference>
<dbReference type="PANTHER" id="PTHR10000:SF25">
    <property type="entry name" value="PHOSPHATASE YKRA-RELATED"/>
    <property type="match status" value="1"/>
</dbReference>
<dbReference type="Proteomes" id="UP000070226">
    <property type="component" value="Unassembled WGS sequence"/>
</dbReference>
<proteinExistence type="predicted"/>
<dbReference type="NCBIfam" id="TIGR01484">
    <property type="entry name" value="HAD-SF-IIB"/>
    <property type="match status" value="1"/>
</dbReference>
<organism evidence="1">
    <name type="scientific">Veillonella atypica</name>
    <dbReference type="NCBI Taxonomy" id="39777"/>
    <lineage>
        <taxon>Bacteria</taxon>
        <taxon>Bacillati</taxon>
        <taxon>Bacillota</taxon>
        <taxon>Negativicutes</taxon>
        <taxon>Veillonellales</taxon>
        <taxon>Veillonellaceae</taxon>
        <taxon>Veillonella</taxon>
    </lineage>
</organism>
<dbReference type="Pfam" id="PF08282">
    <property type="entry name" value="Hydrolase_3"/>
    <property type="match status" value="1"/>
</dbReference>
<keyword evidence="1" id="KW-0378">Hydrolase</keyword>
<dbReference type="GO" id="GO:0016791">
    <property type="term" value="F:phosphatase activity"/>
    <property type="evidence" value="ECO:0007669"/>
    <property type="project" value="TreeGrafter"/>
</dbReference>
<dbReference type="SUPFAM" id="SSF56784">
    <property type="entry name" value="HAD-like"/>
    <property type="match status" value="1"/>
</dbReference>
<dbReference type="Gene3D" id="3.40.50.1000">
    <property type="entry name" value="HAD superfamily/HAD-like"/>
    <property type="match status" value="1"/>
</dbReference>
<accession>A0A133S677</accession>
<comment type="caution">
    <text evidence="1">The sequence shown here is derived from an EMBL/GenBank/DDBJ whole genome shotgun (WGS) entry which is preliminary data.</text>
</comment>
<name>A0A133S677_9FIRM</name>
<dbReference type="GO" id="GO:0005829">
    <property type="term" value="C:cytosol"/>
    <property type="evidence" value="ECO:0007669"/>
    <property type="project" value="TreeGrafter"/>
</dbReference>
<dbReference type="InterPro" id="IPR006379">
    <property type="entry name" value="HAD-SF_hydro_IIB"/>
</dbReference>
<sequence length="258" mass="30054">MEQKFFFFDIDNTLAVWPEGKIPDSAQYCIDELQRRGHLVSIATGRIQVDAMRFAEQARITNVVADGGHSITIDGKLVSMIGMNRDMCIQYLEYLESKHIPWAVTDRNKLGRITPYKEILEWHPDWDVFKTVVDPEFDFHSVEDFYKIYVFFKDGEEEEKDIEHMTHKLIRYGDGCVLYEPMEKALGIRNMIGHFDMKPNQVVVFGDGYNDLSMFRPEWLNIAMGNARPELKLEANYVTTDCDKDGIYNACKHFGWID</sequence>
<dbReference type="InterPro" id="IPR036412">
    <property type="entry name" value="HAD-like_sf"/>
</dbReference>
<evidence type="ECO:0000313" key="2">
    <source>
        <dbReference type="Proteomes" id="UP000070226"/>
    </source>
</evidence>
<dbReference type="AlphaFoldDB" id="A0A133S677"/>
<dbReference type="STRING" id="39777.B7L28_08200"/>
<dbReference type="GO" id="GO:0000287">
    <property type="term" value="F:magnesium ion binding"/>
    <property type="evidence" value="ECO:0007669"/>
    <property type="project" value="TreeGrafter"/>
</dbReference>
<evidence type="ECO:0000313" key="1">
    <source>
        <dbReference type="EMBL" id="KXA65188.1"/>
    </source>
</evidence>
<gene>
    <name evidence="1" type="ORF">HMPREF3233_00482</name>
</gene>
<dbReference type="Gene3D" id="3.30.1240.10">
    <property type="match status" value="1"/>
</dbReference>
<dbReference type="InterPro" id="IPR023214">
    <property type="entry name" value="HAD_sf"/>
</dbReference>
<dbReference type="RefSeq" id="WP_060807247.1">
    <property type="nucleotide sequence ID" value="NZ_CACRUN010000004.1"/>
</dbReference>
<dbReference type="PANTHER" id="PTHR10000">
    <property type="entry name" value="PHOSPHOSERINE PHOSPHATASE"/>
    <property type="match status" value="1"/>
</dbReference>
<dbReference type="PATRIC" id="fig|39777.7.peg.471"/>
<dbReference type="EMBL" id="LRQT01000009">
    <property type="protein sequence ID" value="KXA65188.1"/>
    <property type="molecule type" value="Genomic_DNA"/>
</dbReference>